<dbReference type="EMBL" id="MSDW01000001">
    <property type="protein sequence ID" value="OKY79032.1"/>
    <property type="molecule type" value="Genomic_DNA"/>
</dbReference>
<dbReference type="GO" id="GO:0019774">
    <property type="term" value="C:proteasome core complex, beta-subunit complex"/>
    <property type="evidence" value="ECO:0007669"/>
    <property type="project" value="UniProtKB-UniRule"/>
</dbReference>
<dbReference type="Proteomes" id="UP000185744">
    <property type="component" value="Unassembled WGS sequence"/>
</dbReference>
<protein>
    <recommendedName>
        <fullName evidence="9">Proteasome subunit beta</fullName>
        <ecNumber evidence="9">3.4.25.1</ecNumber>
    </recommendedName>
    <alternativeName>
        <fullName evidence="9">20S proteasome beta subunit</fullName>
    </alternativeName>
    <alternativeName>
        <fullName evidence="9">Proteasome core protein PsmB</fullName>
    </alternativeName>
</protein>
<comment type="catalytic activity">
    <reaction evidence="1 9">
        <text>Cleavage of peptide bonds with very broad specificity.</text>
        <dbReference type="EC" id="3.4.25.1"/>
    </reaction>
</comment>
<evidence type="ECO:0000256" key="5">
    <source>
        <dbReference type="ARBA" id="ARBA00022801"/>
    </source>
</evidence>
<evidence type="ECO:0000256" key="10">
    <source>
        <dbReference type="PIRSR" id="PIRSR600243-1"/>
    </source>
</evidence>
<keyword evidence="2 9" id="KW-0963">Cytoplasm</keyword>
<dbReference type="InterPro" id="IPR023333">
    <property type="entry name" value="Proteasome_suB-type"/>
</dbReference>
<dbReference type="Pfam" id="PF00227">
    <property type="entry name" value="Proteasome"/>
    <property type="match status" value="1"/>
</dbReference>
<dbReference type="EC" id="3.4.25.1" evidence="9"/>
<keyword evidence="8 9" id="KW-0865">Zymogen</keyword>
<proteinExistence type="inferred from homology"/>
<evidence type="ECO:0000256" key="2">
    <source>
        <dbReference type="ARBA" id="ARBA00022490"/>
    </source>
</evidence>
<keyword evidence="4 9" id="KW-0888">Threonine protease</keyword>
<name>A0A1Q6DXJ4_METT1</name>
<dbReference type="PRINTS" id="PR00141">
    <property type="entry name" value="PROTEASOME"/>
</dbReference>
<evidence type="ECO:0000256" key="7">
    <source>
        <dbReference type="ARBA" id="ARBA00022942"/>
    </source>
</evidence>
<dbReference type="InterPro" id="IPR029055">
    <property type="entry name" value="Ntn_hydrolases_N"/>
</dbReference>
<dbReference type="PANTHER" id="PTHR32194:SF0">
    <property type="entry name" value="ATP-DEPENDENT PROTEASE SUBUNIT HSLV"/>
    <property type="match status" value="1"/>
</dbReference>
<sequence length="208" mass="22580">MESGEEFKGTTTVGIVCKDGVVLGTERRASMSNLVASKRAKKVFQVHDRLGLTMAGSVGDAQQLVRTISAEANLYQLKREKEMSVKAASTMMSNILRGGALPYYVQLILGGFDKEGPRIFVLDPTGGNLEEKMVSTGSGSPIAYGVLEDRYDEEMSIEDGINLVIRAITSAMKRDTASGDGIDVAKITEEGFEILDDEKVKGIREEYT</sequence>
<keyword evidence="5 9" id="KW-0378">Hydrolase</keyword>
<dbReference type="InParanoid" id="A0A1Q6DXJ4"/>
<evidence type="ECO:0000256" key="8">
    <source>
        <dbReference type="ARBA" id="ARBA00023145"/>
    </source>
</evidence>
<reference evidence="11" key="1">
    <citation type="submission" date="2016-12" db="EMBL/GenBank/DDBJ databases">
        <title>Discovery of methanogenic haloarchaea.</title>
        <authorList>
            <person name="Sorokin D.Y."/>
            <person name="Makarova K.S."/>
            <person name="Abbas B."/>
            <person name="Ferrer M."/>
            <person name="Golyshin P.N."/>
        </authorList>
    </citation>
    <scope>NUCLEOTIDE SEQUENCE [LARGE SCALE GENOMIC DNA]</scope>
    <source>
        <strain evidence="11">HMET1</strain>
    </source>
</reference>
<dbReference type="FunCoup" id="A0A1Q6DXJ4">
    <property type="interactions" value="116"/>
</dbReference>
<dbReference type="InterPro" id="IPR000243">
    <property type="entry name" value="Pept_T1A_subB"/>
</dbReference>
<comment type="similarity">
    <text evidence="9">Belongs to the peptidase T1B family.</text>
</comment>
<comment type="activity regulation">
    <text evidence="9">The formation of the proteasomal ATPase PAN-20S proteasome complex, via the docking of the C-termini of PAN into the intersubunit pockets in the alpha-rings, triggers opening of the gate for substrate entry. Interconversion between the open-gate and close-gate conformations leads to a dynamic regulation of the 20S proteasome proteolysis activity.</text>
</comment>
<keyword evidence="12" id="KW-1185">Reference proteome</keyword>
<comment type="caution">
    <text evidence="11">The sequence shown here is derived from an EMBL/GenBank/DDBJ whole genome shotgun (WGS) entry which is preliminary data.</text>
</comment>
<keyword evidence="7 9" id="KW-0647">Proteasome</keyword>
<dbReference type="CDD" id="cd03764">
    <property type="entry name" value="proteasome_beta_archeal"/>
    <property type="match status" value="1"/>
</dbReference>
<accession>A0A1Q6DXJ4</accession>
<dbReference type="SUPFAM" id="SSF56235">
    <property type="entry name" value="N-terminal nucleophile aminohydrolases (Ntn hydrolases)"/>
    <property type="match status" value="1"/>
</dbReference>
<dbReference type="FunFam" id="3.60.20.10:FF:000049">
    <property type="entry name" value="Proteasome subunit beta"/>
    <property type="match status" value="1"/>
</dbReference>
<feature type="propeptide" id="PRO_5010389253" description="Removed in mature form; by autocatalysis" evidence="9">
    <location>
        <begin position="1"/>
        <end position="9"/>
    </location>
</feature>
<evidence type="ECO:0000313" key="11">
    <source>
        <dbReference type="EMBL" id="OKY79032.1"/>
    </source>
</evidence>
<feature type="chain" id="PRO_5023229397" description="Proteasome subunit beta" evidence="9">
    <location>
        <begin position="10"/>
        <end position="208"/>
    </location>
</feature>
<evidence type="ECO:0000313" key="12">
    <source>
        <dbReference type="Proteomes" id="UP000185744"/>
    </source>
</evidence>
<dbReference type="InterPro" id="IPR019983">
    <property type="entry name" value="Pept_T1A_Psome_bsu_arc"/>
</dbReference>
<organism evidence="11 12">
    <name type="scientific">Methanohalarchaeum thermophilum</name>
    <dbReference type="NCBI Taxonomy" id="1903181"/>
    <lineage>
        <taxon>Archaea</taxon>
        <taxon>Methanobacteriati</taxon>
        <taxon>Methanobacteriota</taxon>
        <taxon>Methanonatronarchaeia</taxon>
        <taxon>Methanonatronarchaeales</taxon>
        <taxon>Methanonatronarchaeaceae</taxon>
        <taxon>Candidatus Methanohalarchaeum</taxon>
    </lineage>
</organism>
<evidence type="ECO:0000256" key="3">
    <source>
        <dbReference type="ARBA" id="ARBA00022670"/>
    </source>
</evidence>
<dbReference type="PROSITE" id="PS51476">
    <property type="entry name" value="PROTEASOME_BETA_2"/>
    <property type="match status" value="1"/>
</dbReference>
<dbReference type="InterPro" id="IPR001353">
    <property type="entry name" value="Proteasome_sua/b"/>
</dbReference>
<gene>
    <name evidence="9" type="primary">psmB</name>
    <name evidence="11" type="ORF">BTN85_1538</name>
</gene>
<dbReference type="Gene3D" id="3.60.20.10">
    <property type="entry name" value="Glutamine Phosphoribosylpyrophosphate, subunit 1, domain 1"/>
    <property type="match status" value="1"/>
</dbReference>
<dbReference type="STRING" id="1903181.BTN85_1538"/>
<evidence type="ECO:0000256" key="6">
    <source>
        <dbReference type="ARBA" id="ARBA00022813"/>
    </source>
</evidence>
<dbReference type="GO" id="GO:0010498">
    <property type="term" value="P:proteasomal protein catabolic process"/>
    <property type="evidence" value="ECO:0007669"/>
    <property type="project" value="UniProtKB-UniRule"/>
</dbReference>
<dbReference type="PANTHER" id="PTHR32194">
    <property type="entry name" value="METALLOPROTEASE TLDD"/>
    <property type="match status" value="1"/>
</dbReference>
<dbReference type="PROSITE" id="PS00854">
    <property type="entry name" value="PROTEASOME_BETA_1"/>
    <property type="match status" value="1"/>
</dbReference>
<comment type="function">
    <text evidence="9">Component of the proteasome core, a large protease complex with broad specificity involved in protein degradation.</text>
</comment>
<dbReference type="AlphaFoldDB" id="A0A1Q6DXJ4"/>
<evidence type="ECO:0000256" key="4">
    <source>
        <dbReference type="ARBA" id="ARBA00022698"/>
    </source>
</evidence>
<feature type="active site" description="Nucleophile" evidence="9 10">
    <location>
        <position position="10"/>
    </location>
</feature>
<dbReference type="NCBIfam" id="TIGR03634">
    <property type="entry name" value="arc_protsome_B"/>
    <property type="match status" value="1"/>
</dbReference>
<dbReference type="GO" id="GO:0005737">
    <property type="term" value="C:cytoplasm"/>
    <property type="evidence" value="ECO:0007669"/>
    <property type="project" value="UniProtKB-SubCell"/>
</dbReference>
<evidence type="ECO:0000256" key="1">
    <source>
        <dbReference type="ARBA" id="ARBA00001198"/>
    </source>
</evidence>
<evidence type="ECO:0000256" key="9">
    <source>
        <dbReference type="HAMAP-Rule" id="MF_02113"/>
    </source>
</evidence>
<dbReference type="InterPro" id="IPR016050">
    <property type="entry name" value="Proteasome_bsu_CS"/>
</dbReference>
<dbReference type="GO" id="GO:0004298">
    <property type="term" value="F:threonine-type endopeptidase activity"/>
    <property type="evidence" value="ECO:0007669"/>
    <property type="project" value="UniProtKB-UniRule"/>
</dbReference>
<dbReference type="HAMAP" id="MF_02113_A">
    <property type="entry name" value="Proteasome_B_A"/>
    <property type="match status" value="1"/>
</dbReference>
<comment type="subunit">
    <text evidence="9">The 20S proteasome core is composed of 14 alpha and 14 beta subunits that assemble into four stacked heptameric rings, resulting in a barrel-shaped structure. The two inner rings, each composed of seven catalytic beta subunits, are sandwiched by two outer rings, each composed of seven alpha subunits. The catalytic chamber with the active sites is on the inside of the barrel. Has a gated structure, the ends of the cylinder being occluded by the N-termini of the alpha-subunits. Is capped at one or both ends by the proteasome regulatory ATPase, PAN.</text>
</comment>
<comment type="subcellular location">
    <subcellularLocation>
        <location evidence="9">Cytoplasm</location>
    </subcellularLocation>
</comment>
<keyword evidence="3 9" id="KW-0645">Protease</keyword>
<keyword evidence="6 9" id="KW-0068">Autocatalytic cleavage</keyword>